<gene>
    <name evidence="3" type="ORF">BOTBODRAFT_28036</name>
</gene>
<dbReference type="Proteomes" id="UP000027195">
    <property type="component" value="Unassembled WGS sequence"/>
</dbReference>
<dbReference type="InterPro" id="IPR016162">
    <property type="entry name" value="Ald_DH_N"/>
</dbReference>
<dbReference type="Gene3D" id="3.40.309.10">
    <property type="entry name" value="Aldehyde Dehydrogenase, Chain A, domain 2"/>
    <property type="match status" value="1"/>
</dbReference>
<keyword evidence="1" id="KW-0560">Oxidoreductase</keyword>
<accession>A0A067MXN3</accession>
<evidence type="ECO:0000259" key="2">
    <source>
        <dbReference type="Pfam" id="PF00171"/>
    </source>
</evidence>
<proteinExistence type="predicted"/>
<dbReference type="Gene3D" id="3.40.605.10">
    <property type="entry name" value="Aldehyde Dehydrogenase, Chain A, domain 1"/>
    <property type="match status" value="1"/>
</dbReference>
<evidence type="ECO:0000313" key="3">
    <source>
        <dbReference type="EMBL" id="KDQ19460.1"/>
    </source>
</evidence>
<dbReference type="Pfam" id="PF00171">
    <property type="entry name" value="Aldedh"/>
    <property type="match status" value="1"/>
</dbReference>
<dbReference type="GO" id="GO:0009450">
    <property type="term" value="P:gamma-aminobutyric acid catabolic process"/>
    <property type="evidence" value="ECO:0007669"/>
    <property type="project" value="TreeGrafter"/>
</dbReference>
<dbReference type="InParanoid" id="A0A067MXN3"/>
<dbReference type="InterPro" id="IPR050740">
    <property type="entry name" value="Aldehyde_DH_Superfamily"/>
</dbReference>
<dbReference type="AlphaFoldDB" id="A0A067MXN3"/>
<evidence type="ECO:0000313" key="4">
    <source>
        <dbReference type="Proteomes" id="UP000027195"/>
    </source>
</evidence>
<keyword evidence="4" id="KW-1185">Reference proteome</keyword>
<dbReference type="GO" id="GO:0004777">
    <property type="term" value="F:succinate-semialdehyde dehydrogenase (NAD+) activity"/>
    <property type="evidence" value="ECO:0007669"/>
    <property type="project" value="TreeGrafter"/>
</dbReference>
<dbReference type="STRING" id="930990.A0A067MXN3"/>
<organism evidence="3 4">
    <name type="scientific">Botryobasidium botryosum (strain FD-172 SS1)</name>
    <dbReference type="NCBI Taxonomy" id="930990"/>
    <lineage>
        <taxon>Eukaryota</taxon>
        <taxon>Fungi</taxon>
        <taxon>Dikarya</taxon>
        <taxon>Basidiomycota</taxon>
        <taxon>Agaricomycotina</taxon>
        <taxon>Agaricomycetes</taxon>
        <taxon>Cantharellales</taxon>
        <taxon>Botryobasidiaceae</taxon>
        <taxon>Botryobasidium</taxon>
    </lineage>
</organism>
<dbReference type="HOGENOM" id="CLU_005391_1_0_1"/>
<dbReference type="InterPro" id="IPR015590">
    <property type="entry name" value="Aldehyde_DH_dom"/>
</dbReference>
<name>A0A067MXN3_BOTB1</name>
<sequence>MTSAKTLDVAHFDAFDDKSVPCIIDNKPYLTSSTYDVLDPHTSQLLWSAYCVQPVDAVRAVESAAAAFPAWRATPIALRREIFIKAIQILKSKQSEYTALSVKETSLPTATQAGEIFGTAKLLEELVYTADAALRGDVVESPTQKTFIKREPFGVVFGVAPWNGPFTLCSRAFSDAVMAGNTCVLKTSEYSPKTHIAVVQAFIEAGLPPGVLNIVHVSPKDAPEITELLISHPAVRKVGFTGSARVGSIIGQLCGKLIKPVLLELGGMCPLIILPDADLEAAVNAAVYGSFMKSGQVCMSTNTIIVHESIATEFIATMRAQVDQLRASTDQAGPLRGLFCPGAVKRVQKIVQDALDGGANIVAGSFDVDLEHNVMQPLVLDNVTKDMDVCTQELFGPVVTIQRFKDDQEAIDLANDNDYGLSASVYGRDIERATNIANGVYTGNIHINGPTFYSLAHAPHGGVKNSGYGRFNGAHGIREFTFAKVLTINEPRKYSL</sequence>
<reference evidence="4" key="1">
    <citation type="journal article" date="2014" name="Proc. Natl. Acad. Sci. U.S.A.">
        <title>Extensive sampling of basidiomycete genomes demonstrates inadequacy of the white-rot/brown-rot paradigm for wood decay fungi.</title>
        <authorList>
            <person name="Riley R."/>
            <person name="Salamov A.A."/>
            <person name="Brown D.W."/>
            <person name="Nagy L.G."/>
            <person name="Floudas D."/>
            <person name="Held B.W."/>
            <person name="Levasseur A."/>
            <person name="Lombard V."/>
            <person name="Morin E."/>
            <person name="Otillar R."/>
            <person name="Lindquist E.A."/>
            <person name="Sun H."/>
            <person name="LaButti K.M."/>
            <person name="Schmutz J."/>
            <person name="Jabbour D."/>
            <person name="Luo H."/>
            <person name="Baker S.E."/>
            <person name="Pisabarro A.G."/>
            <person name="Walton J.D."/>
            <person name="Blanchette R.A."/>
            <person name="Henrissat B."/>
            <person name="Martin F."/>
            <person name="Cullen D."/>
            <person name="Hibbett D.S."/>
            <person name="Grigoriev I.V."/>
        </authorList>
    </citation>
    <scope>NUCLEOTIDE SEQUENCE [LARGE SCALE GENOMIC DNA]</scope>
    <source>
        <strain evidence="4">FD-172 SS1</strain>
    </source>
</reference>
<protein>
    <recommendedName>
        <fullName evidence="2">Aldehyde dehydrogenase domain-containing protein</fullName>
    </recommendedName>
</protein>
<dbReference type="PANTHER" id="PTHR43353">
    <property type="entry name" value="SUCCINATE-SEMIALDEHYDE DEHYDROGENASE, MITOCHONDRIAL"/>
    <property type="match status" value="1"/>
</dbReference>
<dbReference type="PANTHER" id="PTHR43353:SF6">
    <property type="entry name" value="CYTOPLASMIC ALDEHYDE DEHYDROGENASE (EUROFUNG)"/>
    <property type="match status" value="1"/>
</dbReference>
<feature type="domain" description="Aldehyde dehydrogenase" evidence="2">
    <location>
        <begin position="33"/>
        <end position="484"/>
    </location>
</feature>
<evidence type="ECO:0000256" key="1">
    <source>
        <dbReference type="ARBA" id="ARBA00023002"/>
    </source>
</evidence>
<dbReference type="InterPro" id="IPR016161">
    <property type="entry name" value="Ald_DH/histidinol_DH"/>
</dbReference>
<dbReference type="InterPro" id="IPR016163">
    <property type="entry name" value="Ald_DH_C"/>
</dbReference>
<dbReference type="OrthoDB" id="310895at2759"/>
<dbReference type="EMBL" id="KL198019">
    <property type="protein sequence ID" value="KDQ19460.1"/>
    <property type="molecule type" value="Genomic_DNA"/>
</dbReference>
<dbReference type="SUPFAM" id="SSF53720">
    <property type="entry name" value="ALDH-like"/>
    <property type="match status" value="1"/>
</dbReference>